<protein>
    <submittedName>
        <fullName evidence="2">Uncharacterized protein</fullName>
    </submittedName>
</protein>
<evidence type="ECO:0000313" key="3">
    <source>
        <dbReference type="Proteomes" id="UP000237271"/>
    </source>
</evidence>
<dbReference type="AlphaFoldDB" id="A0A2P4X4K4"/>
<dbReference type="Proteomes" id="UP000237271">
    <property type="component" value="Unassembled WGS sequence"/>
</dbReference>
<accession>A0A2P4X4K4</accession>
<feature type="region of interest" description="Disordered" evidence="1">
    <location>
        <begin position="24"/>
        <end position="74"/>
    </location>
</feature>
<name>A0A2P4X4K4_9STRA</name>
<sequence length="74" mass="8359">MTGRVELVASRDPKAIDAVMTPPRKLRKLTSPPKINQSRPVYPVRVGPPLPSFDDWSDEEYDDAKPVRPWSQTA</sequence>
<gene>
    <name evidence="2" type="ORF">PHPALM_30681</name>
</gene>
<organism evidence="2 3">
    <name type="scientific">Phytophthora palmivora</name>
    <dbReference type="NCBI Taxonomy" id="4796"/>
    <lineage>
        <taxon>Eukaryota</taxon>
        <taxon>Sar</taxon>
        <taxon>Stramenopiles</taxon>
        <taxon>Oomycota</taxon>
        <taxon>Peronosporomycetes</taxon>
        <taxon>Peronosporales</taxon>
        <taxon>Peronosporaceae</taxon>
        <taxon>Phytophthora</taxon>
    </lineage>
</organism>
<dbReference type="OrthoDB" id="117386at2759"/>
<evidence type="ECO:0000256" key="1">
    <source>
        <dbReference type="SAM" id="MobiDB-lite"/>
    </source>
</evidence>
<reference evidence="2 3" key="1">
    <citation type="journal article" date="2017" name="Genome Biol. Evol.">
        <title>Phytophthora megakarya and P. palmivora, closely related causal agents of cacao black pod rot, underwent increases in genome sizes and gene numbers by different mechanisms.</title>
        <authorList>
            <person name="Ali S.S."/>
            <person name="Shao J."/>
            <person name="Lary D.J."/>
            <person name="Kronmiller B."/>
            <person name="Shen D."/>
            <person name="Strem M.D."/>
            <person name="Amoako-Attah I."/>
            <person name="Akrofi A.Y."/>
            <person name="Begoude B.A."/>
            <person name="Ten Hoopen G.M."/>
            <person name="Coulibaly K."/>
            <person name="Kebe B.I."/>
            <person name="Melnick R.L."/>
            <person name="Guiltinan M.J."/>
            <person name="Tyler B.M."/>
            <person name="Meinhardt L.W."/>
            <person name="Bailey B.A."/>
        </authorList>
    </citation>
    <scope>NUCLEOTIDE SEQUENCE [LARGE SCALE GENOMIC DNA]</scope>
    <source>
        <strain evidence="3">sbr112.9</strain>
    </source>
</reference>
<dbReference type="EMBL" id="NCKW01016865">
    <property type="protein sequence ID" value="POM60469.1"/>
    <property type="molecule type" value="Genomic_DNA"/>
</dbReference>
<comment type="caution">
    <text evidence="2">The sequence shown here is derived from an EMBL/GenBank/DDBJ whole genome shotgun (WGS) entry which is preliminary data.</text>
</comment>
<proteinExistence type="predicted"/>
<keyword evidence="3" id="KW-1185">Reference proteome</keyword>
<evidence type="ECO:0000313" key="2">
    <source>
        <dbReference type="EMBL" id="POM60469.1"/>
    </source>
</evidence>